<name>A0ABN2KML4_9MICO</name>
<dbReference type="RefSeq" id="WP_344065460.1">
    <property type="nucleotide sequence ID" value="NZ_BAAAPN010000046.1"/>
</dbReference>
<dbReference type="Proteomes" id="UP001501475">
    <property type="component" value="Unassembled WGS sequence"/>
</dbReference>
<keyword evidence="1" id="KW-0472">Membrane</keyword>
<gene>
    <name evidence="2" type="ORF">GCM10009810_19690</name>
</gene>
<protein>
    <submittedName>
        <fullName evidence="2">Uncharacterized protein</fullName>
    </submittedName>
</protein>
<keyword evidence="3" id="KW-1185">Reference proteome</keyword>
<evidence type="ECO:0000313" key="3">
    <source>
        <dbReference type="Proteomes" id="UP001501475"/>
    </source>
</evidence>
<sequence length="56" mass="5663">MERAVIGIVLAAGLLAVSRRLQVISGPALGLQPVAVVAIVGFGATLMAPAVAKRIR</sequence>
<reference evidence="2 3" key="1">
    <citation type="journal article" date="2019" name="Int. J. Syst. Evol. Microbiol.">
        <title>The Global Catalogue of Microorganisms (GCM) 10K type strain sequencing project: providing services to taxonomists for standard genome sequencing and annotation.</title>
        <authorList>
            <consortium name="The Broad Institute Genomics Platform"/>
            <consortium name="The Broad Institute Genome Sequencing Center for Infectious Disease"/>
            <person name="Wu L."/>
            <person name="Ma J."/>
        </authorList>
    </citation>
    <scope>NUCLEOTIDE SEQUENCE [LARGE SCALE GENOMIC DNA]</scope>
    <source>
        <strain evidence="2 3">JCM 15591</strain>
    </source>
</reference>
<feature type="transmembrane region" description="Helical" evidence="1">
    <location>
        <begin position="30"/>
        <end position="52"/>
    </location>
</feature>
<comment type="caution">
    <text evidence="2">The sequence shown here is derived from an EMBL/GenBank/DDBJ whole genome shotgun (WGS) entry which is preliminary data.</text>
</comment>
<keyword evidence="1" id="KW-1133">Transmembrane helix</keyword>
<accession>A0ABN2KML4</accession>
<dbReference type="EMBL" id="BAAAPN010000046">
    <property type="protein sequence ID" value="GAA1760288.1"/>
    <property type="molecule type" value="Genomic_DNA"/>
</dbReference>
<evidence type="ECO:0000313" key="2">
    <source>
        <dbReference type="EMBL" id="GAA1760288.1"/>
    </source>
</evidence>
<keyword evidence="1" id="KW-0812">Transmembrane</keyword>
<proteinExistence type="predicted"/>
<evidence type="ECO:0000256" key="1">
    <source>
        <dbReference type="SAM" id="Phobius"/>
    </source>
</evidence>
<organism evidence="2 3">
    <name type="scientific">Nostocoides vanveenii</name>
    <dbReference type="NCBI Taxonomy" id="330835"/>
    <lineage>
        <taxon>Bacteria</taxon>
        <taxon>Bacillati</taxon>
        <taxon>Actinomycetota</taxon>
        <taxon>Actinomycetes</taxon>
        <taxon>Micrococcales</taxon>
        <taxon>Intrasporangiaceae</taxon>
        <taxon>Nostocoides</taxon>
    </lineage>
</organism>